<dbReference type="InterPro" id="IPR004104">
    <property type="entry name" value="Gfo/Idh/MocA-like_OxRdtase_C"/>
</dbReference>
<gene>
    <name evidence="5" type="ORF">O1G22_05090</name>
</gene>
<dbReference type="PANTHER" id="PTHR43377:SF2">
    <property type="entry name" value="BINDING ROSSMANN FOLD OXIDOREDUCTASE, PUTATIVE (AFU_ORTHOLOGUE AFUA_4G00560)-RELATED"/>
    <property type="match status" value="1"/>
</dbReference>
<dbReference type="InterPro" id="IPR051450">
    <property type="entry name" value="Gfo/Idh/MocA_Oxidoreductases"/>
</dbReference>
<dbReference type="Gene3D" id="3.30.360.10">
    <property type="entry name" value="Dihydrodipicolinate Reductase, domain 2"/>
    <property type="match status" value="1"/>
</dbReference>
<dbReference type="EMBL" id="CP115300">
    <property type="protein sequence ID" value="WBO62238.1"/>
    <property type="molecule type" value="Genomic_DNA"/>
</dbReference>
<dbReference type="Proteomes" id="UP001212326">
    <property type="component" value="Chromosome"/>
</dbReference>
<feature type="region of interest" description="Disordered" evidence="2">
    <location>
        <begin position="328"/>
        <end position="354"/>
    </location>
</feature>
<evidence type="ECO:0000259" key="3">
    <source>
        <dbReference type="Pfam" id="PF01408"/>
    </source>
</evidence>
<comment type="similarity">
    <text evidence="1">Belongs to the Gfo/Idh/MocA family.</text>
</comment>
<dbReference type="SUPFAM" id="SSF55347">
    <property type="entry name" value="Glyceraldehyde-3-phosphate dehydrogenase-like, C-terminal domain"/>
    <property type="match status" value="1"/>
</dbReference>
<evidence type="ECO:0000313" key="5">
    <source>
        <dbReference type="EMBL" id="WBO62238.1"/>
    </source>
</evidence>
<evidence type="ECO:0000256" key="2">
    <source>
        <dbReference type="SAM" id="MobiDB-lite"/>
    </source>
</evidence>
<name>A0ABY7P1V6_9ACTN</name>
<keyword evidence="6" id="KW-1185">Reference proteome</keyword>
<feature type="domain" description="Gfo/Idh/MocA-like oxidoreductase N-terminal" evidence="3">
    <location>
        <begin position="9"/>
        <end position="134"/>
    </location>
</feature>
<proteinExistence type="inferred from homology"/>
<dbReference type="PANTHER" id="PTHR43377">
    <property type="entry name" value="BILIVERDIN REDUCTASE A"/>
    <property type="match status" value="1"/>
</dbReference>
<organism evidence="5 6">
    <name type="scientific">Streptomyces camelliae</name>
    <dbReference type="NCBI Taxonomy" id="3004093"/>
    <lineage>
        <taxon>Bacteria</taxon>
        <taxon>Bacillati</taxon>
        <taxon>Actinomycetota</taxon>
        <taxon>Actinomycetes</taxon>
        <taxon>Kitasatosporales</taxon>
        <taxon>Streptomycetaceae</taxon>
        <taxon>Streptomyces</taxon>
    </lineage>
</organism>
<protein>
    <submittedName>
        <fullName evidence="5">Gfo/Idh/MocA family oxidoreductase</fullName>
    </submittedName>
</protein>
<dbReference type="Gene3D" id="3.40.50.720">
    <property type="entry name" value="NAD(P)-binding Rossmann-like Domain"/>
    <property type="match status" value="1"/>
</dbReference>
<evidence type="ECO:0000256" key="1">
    <source>
        <dbReference type="ARBA" id="ARBA00010928"/>
    </source>
</evidence>
<dbReference type="SUPFAM" id="SSF51735">
    <property type="entry name" value="NAD(P)-binding Rossmann-fold domains"/>
    <property type="match status" value="1"/>
</dbReference>
<accession>A0ABY7P1V6</accession>
<dbReference type="InterPro" id="IPR000683">
    <property type="entry name" value="Gfo/Idh/MocA-like_OxRdtase_N"/>
</dbReference>
<feature type="domain" description="Gfo/Idh/MocA-like oxidoreductase C-terminal" evidence="4">
    <location>
        <begin position="146"/>
        <end position="337"/>
    </location>
</feature>
<dbReference type="Pfam" id="PF02894">
    <property type="entry name" value="GFO_IDH_MocA_C"/>
    <property type="match status" value="1"/>
</dbReference>
<reference evidence="5 6" key="1">
    <citation type="submission" date="2022-12" db="EMBL/GenBank/DDBJ databases">
        <authorList>
            <person name="Mo P."/>
        </authorList>
    </citation>
    <scope>NUCLEOTIDE SEQUENCE [LARGE SCALE GENOMIC DNA]</scope>
    <source>
        <strain evidence="5 6">HUAS 2-6</strain>
    </source>
</reference>
<dbReference type="InterPro" id="IPR036291">
    <property type="entry name" value="NAD(P)-bd_dom_sf"/>
</dbReference>
<dbReference type="Pfam" id="PF01408">
    <property type="entry name" value="GFO_IDH_MocA"/>
    <property type="match status" value="1"/>
</dbReference>
<evidence type="ECO:0000313" key="6">
    <source>
        <dbReference type="Proteomes" id="UP001212326"/>
    </source>
</evidence>
<dbReference type="RefSeq" id="WP_270080181.1">
    <property type="nucleotide sequence ID" value="NZ_CP115300.1"/>
</dbReference>
<evidence type="ECO:0000259" key="4">
    <source>
        <dbReference type="Pfam" id="PF02894"/>
    </source>
</evidence>
<sequence length="463" mass="50126">MSRTQPPLRTALVGTGHRARLFTQALAARPGRQVAALCDPSPTRMAFHNRLLTEAGAAPAATWDPDRFTEMLAKEDIGEVVVTTVDSAHDHYIVPALEAGCRVVTEKPMTVDADRCARILEAVRTTGNSLTVAFNYRFNPVHEEVRRLLADGAVGEVLSVHFEWLLDVRHGADYFRRWHRDKRHSGGLTVHKASHHFDLVNWWLGDEPAEVFGYGRLGFYGAEAGERHGLRRDYVRAHGAPEAAGDPFALDLAADATLRALYLDAEGDDGYLRDRNVFDGPIGIEDDMAVLVRYARGATMTYHLTAYSPWEGYRVMVNGSAGRLELEVEESRWQSPAPQRTGGSGALHGDTSARHAGGVRLTLRPLWRPPADIPLRTAHEAHGGGDPRMLDALFGPVDAAGPGPGPRPVDGVGPGPVVGTGTAPTATERDGALALAVGLAANRAFETGRPVGVRELVPGLWSR</sequence>